<accession>A0ABD4UKN5</accession>
<dbReference type="InterPro" id="IPR021229">
    <property type="entry name" value="DUF2800"/>
</dbReference>
<reference evidence="2 3" key="2">
    <citation type="journal article" date="2017" name="Front. Microbiol.">
        <title>Genomics Reveals a Unique Clone of Burkholderia cenocepacia Harboring an Actively Excising Novel Genomic Island.</title>
        <authorList>
            <person name="Patil P.P."/>
            <person name="Mali S."/>
            <person name="Midha S."/>
            <person name="Gautam V."/>
            <person name="Dash L."/>
            <person name="Kumar S."/>
            <person name="Shastri J."/>
            <person name="Singhal L."/>
            <person name="Patil P.B."/>
        </authorList>
    </citation>
    <scope>NUCLEOTIDE SEQUENCE [LARGE SCALE GENOMIC DNA]</scope>
    <source>
        <strain evidence="2 3">BC-19</strain>
    </source>
</reference>
<comment type="caution">
    <text evidence="2">The sequence shown here is derived from an EMBL/GenBank/DDBJ whole genome shotgun (WGS) entry which is preliminary data.</text>
</comment>
<organism evidence="2 3">
    <name type="scientific">Burkholderia cenocepacia</name>
    <dbReference type="NCBI Taxonomy" id="95486"/>
    <lineage>
        <taxon>Bacteria</taxon>
        <taxon>Pseudomonadati</taxon>
        <taxon>Pseudomonadota</taxon>
        <taxon>Betaproteobacteria</taxon>
        <taxon>Burkholderiales</taxon>
        <taxon>Burkholderiaceae</taxon>
        <taxon>Burkholderia</taxon>
        <taxon>Burkholderia cepacia complex</taxon>
    </lineage>
</organism>
<dbReference type="RefSeq" id="WP_080324226.1">
    <property type="nucleotide sequence ID" value="NZ_JYMX02000023.1"/>
</dbReference>
<sequence length="475" mass="52425">MNQTAIAAVVEDQEHALLSPSSAYTWIECAASTAAQIGQPDESSEYADEGTAAHELAKWCLEQRRYADEFIGTVIPVGTVVIGRDEQSGEPITEPRRTFEVDEEMAAYVQLYVDGVRERVEALELAGAEVTLLVEQRLSIEHITGEPGAKGTSDCVIIATWPDGRAEIEVRDLKYGRGVAVQAERNYQAMIYADAAHEEHSAFYDFERINIVIHQPRVNEKPSEWATTPADLHEWISTVARPAAEQALLTVESVALAPLALSEFNPGEKQCKFCKAKAVCPALAAHVEATIGLDFTVLHDPGPDGGTYYRVDAQGRNIVVPHDQMQHPTPVDLLDNERLGLIYGSLDLIDSWMKAVRGRIEHELLQARAVPGVKLVAGRRGARQWNEPEAAEALLKSMRLKQDQMYNFKLISPTQADKLLSKESPRRWKKVEALIVQRDGRPSVAPDSDPRPALEIQPPEDDFEVAPADDGSDLA</sequence>
<gene>
    <name evidence="2" type="ORF">UE95_025065</name>
</gene>
<dbReference type="Proteomes" id="UP000191686">
    <property type="component" value="Unassembled WGS sequence"/>
</dbReference>
<dbReference type="Gene3D" id="3.90.320.10">
    <property type="match status" value="1"/>
</dbReference>
<dbReference type="InterPro" id="IPR011604">
    <property type="entry name" value="PDDEXK-like_dom_sf"/>
</dbReference>
<proteinExistence type="predicted"/>
<dbReference type="EMBL" id="JYMX02000023">
    <property type="protein sequence ID" value="MCW3714564.1"/>
    <property type="molecule type" value="Genomic_DNA"/>
</dbReference>
<protein>
    <submittedName>
        <fullName evidence="2">DUF2800 domain-containing protein</fullName>
    </submittedName>
</protein>
<feature type="region of interest" description="Disordered" evidence="1">
    <location>
        <begin position="439"/>
        <end position="475"/>
    </location>
</feature>
<evidence type="ECO:0000256" key="1">
    <source>
        <dbReference type="SAM" id="MobiDB-lite"/>
    </source>
</evidence>
<dbReference type="AlphaFoldDB" id="A0ABD4UKN5"/>
<evidence type="ECO:0000313" key="2">
    <source>
        <dbReference type="EMBL" id="MCW3714564.1"/>
    </source>
</evidence>
<dbReference type="Pfam" id="PF10926">
    <property type="entry name" value="DUF2800"/>
    <property type="match status" value="1"/>
</dbReference>
<reference evidence="2 3" key="1">
    <citation type="journal article" date="2017" name="Front. Microbiol.">
        <title>Genomics reveals a unique clone of Burkholderia cenocepacia harbouring an actively excising novel genomic island.</title>
        <authorList>
            <person name="Patil P."/>
            <person name="Mali S."/>
            <person name="Midha S."/>
            <person name="Gautam V."/>
            <person name="Dash L."/>
            <person name="Kumar S."/>
            <person name="Shastri J."/>
            <person name="Singhal L."/>
            <person name="Patil P.B."/>
        </authorList>
    </citation>
    <scope>NUCLEOTIDE SEQUENCE [LARGE SCALE GENOMIC DNA]</scope>
    <source>
        <strain evidence="2 3">BC-19</strain>
    </source>
</reference>
<name>A0ABD4UKN5_9BURK</name>
<evidence type="ECO:0000313" key="3">
    <source>
        <dbReference type="Proteomes" id="UP000191686"/>
    </source>
</evidence>